<protein>
    <submittedName>
        <fullName evidence="2">DUF3373 domain-containing protein</fullName>
    </submittedName>
</protein>
<reference evidence="2 3" key="1">
    <citation type="submission" date="2019-09" db="EMBL/GenBank/DDBJ databases">
        <title>Sulfurimonas gotlandica sp. nov., a chemoautotrophic and psychrotolerant epsilonproteobacterium isolated from a pelagic redoxcline, and an emended description of the genus Sulfurimonas.</title>
        <authorList>
            <person name="Wang S."/>
            <person name="Jiang L."/>
            <person name="Shao S."/>
        </authorList>
    </citation>
    <scope>NUCLEOTIDE SEQUENCE [LARGE SCALE GENOMIC DNA]</scope>
    <source>
        <strain evidence="2 3">GYSZ_1</strain>
    </source>
</reference>
<name>A0A5P8NYY0_9BACT</name>
<keyword evidence="3" id="KW-1185">Reference proteome</keyword>
<organism evidence="2 3">
    <name type="scientific">Sulfurimonas lithotrophica</name>
    <dbReference type="NCBI Taxonomy" id="2590022"/>
    <lineage>
        <taxon>Bacteria</taxon>
        <taxon>Pseudomonadati</taxon>
        <taxon>Campylobacterota</taxon>
        <taxon>Epsilonproteobacteria</taxon>
        <taxon>Campylobacterales</taxon>
        <taxon>Sulfurimonadaceae</taxon>
        <taxon>Sulfurimonas</taxon>
    </lineage>
</organism>
<dbReference type="Pfam" id="PF11853">
    <property type="entry name" value="DUF3373"/>
    <property type="match status" value="2"/>
</dbReference>
<evidence type="ECO:0000256" key="1">
    <source>
        <dbReference type="SAM" id="Coils"/>
    </source>
</evidence>
<dbReference type="Proteomes" id="UP000326944">
    <property type="component" value="Chromosome"/>
</dbReference>
<dbReference type="KEGG" id="sulg:FJR48_02255"/>
<accession>A0A5P8NYY0</accession>
<dbReference type="AlphaFoldDB" id="A0A5P8NYY0"/>
<proteinExistence type="predicted"/>
<dbReference type="InterPro" id="IPR021803">
    <property type="entry name" value="DUF3373"/>
</dbReference>
<dbReference type="EMBL" id="CP043617">
    <property type="protein sequence ID" value="QFR48610.1"/>
    <property type="molecule type" value="Genomic_DNA"/>
</dbReference>
<evidence type="ECO:0000313" key="2">
    <source>
        <dbReference type="EMBL" id="QFR48610.1"/>
    </source>
</evidence>
<feature type="coiled-coil region" evidence="1">
    <location>
        <begin position="32"/>
        <end position="59"/>
    </location>
</feature>
<sequence>MLPIQSSLLFPDCKMIKKIFASMLFVTFSYAQNNVNEKIEQLELQIKELKKQTAANTADLNEYIPVIEASETQSLLDKLDFLPELEIRMDKMDYKLGKIEGENTTADYPDGLNQQRRDEFKKDFDPAVAVKFKLNLFGDINKYTKFNGRFVFTMSTQSHQRLCILSRDIKSVSSSSGFDLDRAYIDFTPNIGSDYAFTFSFGVLPTTGGTPMNFALNTERKSMFPALVFDMDTYGLIGTQKLGSNNFFRVIAAKAYTLNPSIYPYQCNRENIDNANILGAYYDTKFKLFSGESLLSFGVNYLGDFKAHPYLGPDVNADDANILGDIFTYGLGLDVRDLLNDKLTFFIHTAISNPDANGKIDDYQIVNVANGTTIRGTIGFSEADYAKGTMLKKDGYSFYVGMKYNINDNFNFGAEYNQGSKYWFSATQGAEDMYNKLATRGNVSEVYGIYKFHKDIFAKLGFMYTNEDYTGSGWHFGKPTKKDATQKVSYLSIKAEF</sequence>
<evidence type="ECO:0000313" key="3">
    <source>
        <dbReference type="Proteomes" id="UP000326944"/>
    </source>
</evidence>
<dbReference type="OrthoDB" id="9760233at2"/>
<gene>
    <name evidence="2" type="ORF">FJR48_02255</name>
</gene>
<keyword evidence="1" id="KW-0175">Coiled coil</keyword>